<feature type="region of interest" description="Disordered" evidence="5">
    <location>
        <begin position="62"/>
        <end position="98"/>
    </location>
</feature>
<evidence type="ECO:0000256" key="2">
    <source>
        <dbReference type="ARBA" id="ARBA00023161"/>
    </source>
</evidence>
<comment type="similarity">
    <text evidence="1 4">Belongs to the SMG8 family.</text>
</comment>
<evidence type="ECO:0000256" key="1">
    <source>
        <dbReference type="ARBA" id="ARBA00006443"/>
    </source>
</evidence>
<dbReference type="OrthoDB" id="63589at2759"/>
<name>A0A3P7QX60_DIBLA</name>
<protein>
    <recommendedName>
        <fullName evidence="3 4">Nonsense-mediated mRNA decay factor SMG8</fullName>
    </recommendedName>
</protein>
<comment type="function">
    <text evidence="4">Involved in nonsense-mediated decay (NMD) of mRNAs containing premature stop codons.</text>
</comment>
<accession>A0A3P7QX60</accession>
<gene>
    <name evidence="6" type="ORF">DILT_LOCUS17040</name>
</gene>
<dbReference type="PANTHER" id="PTHR13091:SF0">
    <property type="entry name" value="NONSENSE-MEDIATED MRNA DECAY FACTOR SMG8"/>
    <property type="match status" value="1"/>
</dbReference>
<evidence type="ECO:0000256" key="3">
    <source>
        <dbReference type="ARBA" id="ARBA00029509"/>
    </source>
</evidence>
<evidence type="ECO:0000313" key="6">
    <source>
        <dbReference type="EMBL" id="VDN36472.1"/>
    </source>
</evidence>
<evidence type="ECO:0000313" key="7">
    <source>
        <dbReference type="Proteomes" id="UP000281553"/>
    </source>
</evidence>
<evidence type="ECO:0000256" key="5">
    <source>
        <dbReference type="SAM" id="MobiDB-lite"/>
    </source>
</evidence>
<dbReference type="GO" id="GO:0000184">
    <property type="term" value="P:nuclear-transcribed mRNA catabolic process, nonsense-mediated decay"/>
    <property type="evidence" value="ECO:0007669"/>
    <property type="project" value="UniProtKB-UniRule"/>
</dbReference>
<dbReference type="AlphaFoldDB" id="A0A3P7QX60"/>
<dbReference type="PANTHER" id="PTHR13091">
    <property type="entry name" value="AMPLIFIED IN BREAST CANCER 2-RELATED"/>
    <property type="match status" value="1"/>
</dbReference>
<dbReference type="EMBL" id="UYRU01088971">
    <property type="protein sequence ID" value="VDN36472.1"/>
    <property type="molecule type" value="Genomic_DNA"/>
</dbReference>
<organism evidence="6 7">
    <name type="scientific">Dibothriocephalus latus</name>
    <name type="common">Fish tapeworm</name>
    <name type="synonym">Diphyllobothrium latum</name>
    <dbReference type="NCBI Taxonomy" id="60516"/>
    <lineage>
        <taxon>Eukaryota</taxon>
        <taxon>Metazoa</taxon>
        <taxon>Spiralia</taxon>
        <taxon>Lophotrochozoa</taxon>
        <taxon>Platyhelminthes</taxon>
        <taxon>Cestoda</taxon>
        <taxon>Eucestoda</taxon>
        <taxon>Diphyllobothriidea</taxon>
        <taxon>Diphyllobothriidae</taxon>
        <taxon>Dibothriocephalus</taxon>
    </lineage>
</organism>
<sequence>MDDVEAAARKACVGSSLYGRVPGYKEMLSESTMEIPSALTGPWRCQWVLTVLKSLVSAERSKSEKAETDVAASVSTPKPTPHAPSGQGAATAAENPQTEVDQSTLHLAVMQHRSDVKFISSCNCGRQQAPRPDPFDYREANWEFYNSLALSCCSKVGTRNKQGILSLPIRLPPLLHRVGPPVTCV</sequence>
<proteinExistence type="inferred from homology"/>
<keyword evidence="2 4" id="KW-0866">Nonsense-mediated mRNA decay</keyword>
<keyword evidence="7" id="KW-1185">Reference proteome</keyword>
<dbReference type="InterPro" id="IPR019354">
    <property type="entry name" value="SMG8-like"/>
</dbReference>
<reference evidence="6 7" key="1">
    <citation type="submission" date="2018-11" db="EMBL/GenBank/DDBJ databases">
        <authorList>
            <consortium name="Pathogen Informatics"/>
        </authorList>
    </citation>
    <scope>NUCLEOTIDE SEQUENCE [LARGE SCALE GENOMIC DNA]</scope>
</reference>
<dbReference type="Proteomes" id="UP000281553">
    <property type="component" value="Unassembled WGS sequence"/>
</dbReference>
<dbReference type="Pfam" id="PF10220">
    <property type="entry name" value="Smg8_Smg9"/>
    <property type="match status" value="1"/>
</dbReference>
<evidence type="ECO:0000256" key="4">
    <source>
        <dbReference type="RuleBase" id="RU367133"/>
    </source>
</evidence>